<name>A0A168R1E1_9BACL</name>
<evidence type="ECO:0000313" key="2">
    <source>
        <dbReference type="Proteomes" id="UP000077355"/>
    </source>
</evidence>
<dbReference type="AlphaFoldDB" id="A0A168R1E1"/>
<proteinExistence type="predicted"/>
<dbReference type="OrthoDB" id="2667105at2"/>
<dbReference type="Proteomes" id="UP000077355">
    <property type="component" value="Unassembled WGS sequence"/>
</dbReference>
<evidence type="ECO:0000313" key="1">
    <source>
        <dbReference type="EMBL" id="OAB48464.1"/>
    </source>
</evidence>
<gene>
    <name evidence="1" type="ORF">PBAT_02195</name>
</gene>
<dbReference type="EMBL" id="LVJI01000001">
    <property type="protein sequence ID" value="OAB48464.1"/>
    <property type="molecule type" value="Genomic_DNA"/>
</dbReference>
<protein>
    <recommendedName>
        <fullName evidence="3">Termination factor Rho</fullName>
    </recommendedName>
</protein>
<sequence>MYKVVRRFREKNHDGYVYNVGDDYPKQGEKATKARLDELSTKNNKYEEIYIEEVKKVPKVKE</sequence>
<keyword evidence="2" id="KW-1185">Reference proteome</keyword>
<organism evidence="1 2">
    <name type="scientific">Paenibacillus antarcticus</name>
    <dbReference type="NCBI Taxonomy" id="253703"/>
    <lineage>
        <taxon>Bacteria</taxon>
        <taxon>Bacillati</taxon>
        <taxon>Bacillota</taxon>
        <taxon>Bacilli</taxon>
        <taxon>Bacillales</taxon>
        <taxon>Paenibacillaceae</taxon>
        <taxon>Paenibacillus</taxon>
    </lineage>
</organism>
<evidence type="ECO:0008006" key="3">
    <source>
        <dbReference type="Google" id="ProtNLM"/>
    </source>
</evidence>
<reference evidence="1 2" key="1">
    <citation type="submission" date="2016-03" db="EMBL/GenBank/DDBJ databases">
        <title>Draft genome sequence of Paenibacillus antarcticus CECT 5836.</title>
        <authorList>
            <person name="Shin S.-K."/>
            <person name="Yi H."/>
        </authorList>
    </citation>
    <scope>NUCLEOTIDE SEQUENCE [LARGE SCALE GENOMIC DNA]</scope>
    <source>
        <strain evidence="1 2">CECT 5836</strain>
    </source>
</reference>
<accession>A0A168R1E1</accession>
<dbReference type="RefSeq" id="WP_084402766.1">
    <property type="nucleotide sequence ID" value="NZ_CP043611.1"/>
</dbReference>
<comment type="caution">
    <text evidence="1">The sequence shown here is derived from an EMBL/GenBank/DDBJ whole genome shotgun (WGS) entry which is preliminary data.</text>
</comment>